<keyword evidence="4" id="KW-0472">Membrane</keyword>
<dbReference type="GO" id="GO:0016020">
    <property type="term" value="C:membrane"/>
    <property type="evidence" value="ECO:0007669"/>
    <property type="project" value="UniProtKB-SubCell"/>
</dbReference>
<comment type="caution">
    <text evidence="5">The sequence shown here is derived from an EMBL/GenBank/DDBJ whole genome shotgun (WGS) entry which is preliminary data.</text>
</comment>
<comment type="subcellular location">
    <subcellularLocation>
        <location evidence="1">Membrane</location>
        <topology evidence="1">Multi-pass membrane protein</topology>
    </subcellularLocation>
</comment>
<dbReference type="InterPro" id="IPR035906">
    <property type="entry name" value="MetI-like_sf"/>
</dbReference>
<gene>
    <name evidence="5" type="ORF">H8718_00135</name>
</gene>
<dbReference type="AlphaFoldDB" id="A0A926EG98"/>
<evidence type="ECO:0000313" key="6">
    <source>
        <dbReference type="Proteomes" id="UP000655830"/>
    </source>
</evidence>
<keyword evidence="2" id="KW-0812">Transmembrane</keyword>
<evidence type="ECO:0000256" key="3">
    <source>
        <dbReference type="ARBA" id="ARBA00022989"/>
    </source>
</evidence>
<dbReference type="EMBL" id="JACRSY010000001">
    <property type="protein sequence ID" value="MBC8577947.1"/>
    <property type="molecule type" value="Genomic_DNA"/>
</dbReference>
<evidence type="ECO:0000256" key="1">
    <source>
        <dbReference type="ARBA" id="ARBA00004141"/>
    </source>
</evidence>
<name>A0A926EG98_9FIRM</name>
<keyword evidence="6" id="KW-1185">Reference proteome</keyword>
<sequence>MDLSNDDNFYVAVIAIINSFQCFSLVQLLTSGGFNSSTSTIMYFVYEKVFKFSQFGYVNVMAISKQAKFVTNYSVIMAGIMLEAIH</sequence>
<protein>
    <submittedName>
        <fullName evidence="5">Sugar ABC transporter permease</fullName>
    </submittedName>
</protein>
<dbReference type="Proteomes" id="UP000655830">
    <property type="component" value="Unassembled WGS sequence"/>
</dbReference>
<reference evidence="5" key="1">
    <citation type="submission" date="2020-08" db="EMBL/GenBank/DDBJ databases">
        <title>Genome public.</title>
        <authorList>
            <person name="Liu C."/>
            <person name="Sun Q."/>
        </authorList>
    </citation>
    <scope>NUCLEOTIDE SEQUENCE</scope>
    <source>
        <strain evidence="5">NSJ-12</strain>
    </source>
</reference>
<keyword evidence="3" id="KW-1133">Transmembrane helix</keyword>
<organism evidence="5 6">
    <name type="scientific">Zhenhengia yiwuensis</name>
    <dbReference type="NCBI Taxonomy" id="2763666"/>
    <lineage>
        <taxon>Bacteria</taxon>
        <taxon>Bacillati</taxon>
        <taxon>Bacillota</taxon>
        <taxon>Clostridia</taxon>
        <taxon>Lachnospirales</taxon>
        <taxon>Lachnospiraceae</taxon>
        <taxon>Zhenhengia</taxon>
    </lineage>
</organism>
<proteinExistence type="predicted"/>
<evidence type="ECO:0000256" key="2">
    <source>
        <dbReference type="ARBA" id="ARBA00022692"/>
    </source>
</evidence>
<evidence type="ECO:0000256" key="4">
    <source>
        <dbReference type="ARBA" id="ARBA00023136"/>
    </source>
</evidence>
<dbReference type="Gene3D" id="1.10.3720.10">
    <property type="entry name" value="MetI-like"/>
    <property type="match status" value="1"/>
</dbReference>
<evidence type="ECO:0000313" key="5">
    <source>
        <dbReference type="EMBL" id="MBC8577947.1"/>
    </source>
</evidence>
<accession>A0A926EG98</accession>
<dbReference type="SUPFAM" id="SSF161098">
    <property type="entry name" value="MetI-like"/>
    <property type="match status" value="1"/>
</dbReference>